<dbReference type="VEuPathDB" id="FungiDB:PADG_07015"/>
<dbReference type="GO" id="GO:0008270">
    <property type="term" value="F:zinc ion binding"/>
    <property type="evidence" value="ECO:0007669"/>
    <property type="project" value="UniProtKB-KW"/>
</dbReference>
<evidence type="ECO:0000256" key="1">
    <source>
        <dbReference type="PROSITE-ProRule" id="PRU00023"/>
    </source>
</evidence>
<feature type="domain" description="C3H1-type" evidence="3">
    <location>
        <begin position="7"/>
        <end position="35"/>
    </location>
</feature>
<keyword evidence="2" id="KW-0862">Zinc</keyword>
<keyword evidence="2" id="KW-0479">Metal-binding</keyword>
<keyword evidence="1" id="KW-0040">ANK repeat</keyword>
<evidence type="ECO:0000313" key="4">
    <source>
        <dbReference type="EMBL" id="ODH38247.1"/>
    </source>
</evidence>
<dbReference type="InterPro" id="IPR000571">
    <property type="entry name" value="Znf_CCCH"/>
</dbReference>
<protein>
    <recommendedName>
        <fullName evidence="3">C3H1-type domain-containing protein</fullName>
    </recommendedName>
</protein>
<evidence type="ECO:0000259" key="3">
    <source>
        <dbReference type="PROSITE" id="PS50103"/>
    </source>
</evidence>
<feature type="repeat" description="ANK" evidence="1">
    <location>
        <begin position="123"/>
        <end position="155"/>
    </location>
</feature>
<accession>A0A1D2JIZ1</accession>
<dbReference type="PROSITE" id="PS50088">
    <property type="entry name" value="ANK_REPEAT"/>
    <property type="match status" value="1"/>
</dbReference>
<dbReference type="EMBL" id="LZYO01000077">
    <property type="protein sequence ID" value="ODH38247.1"/>
    <property type="molecule type" value="Genomic_DNA"/>
</dbReference>
<evidence type="ECO:0000313" key="5">
    <source>
        <dbReference type="Proteomes" id="UP000242814"/>
    </source>
</evidence>
<keyword evidence="2" id="KW-0863">Zinc-finger</keyword>
<dbReference type="GO" id="GO:0010468">
    <property type="term" value="P:regulation of gene expression"/>
    <property type="evidence" value="ECO:0007669"/>
    <property type="project" value="UniProtKB-ARBA"/>
</dbReference>
<dbReference type="SUPFAM" id="SSF48403">
    <property type="entry name" value="Ankyrin repeat"/>
    <property type="match status" value="1"/>
</dbReference>
<gene>
    <name evidence="4" type="ORF">ACO22_02468</name>
</gene>
<dbReference type="PROSITE" id="PS50297">
    <property type="entry name" value="ANK_REP_REGION"/>
    <property type="match status" value="1"/>
</dbReference>
<dbReference type="InterPro" id="IPR002110">
    <property type="entry name" value="Ankyrin_rpt"/>
</dbReference>
<evidence type="ECO:0000256" key="2">
    <source>
        <dbReference type="PROSITE-ProRule" id="PRU00723"/>
    </source>
</evidence>
<name>A0A1D2JIZ1_PARBR</name>
<dbReference type="VEuPathDB" id="FungiDB:PABG_05250"/>
<comment type="caution">
    <text evidence="4">The sequence shown here is derived from an EMBL/GenBank/DDBJ whole genome shotgun (WGS) entry which is preliminary data.</text>
</comment>
<dbReference type="InterPro" id="IPR036770">
    <property type="entry name" value="Ankyrin_rpt-contain_sf"/>
</dbReference>
<dbReference type="AlphaFoldDB" id="A0A1D2JIZ1"/>
<dbReference type="Proteomes" id="UP000242814">
    <property type="component" value="Unassembled WGS sequence"/>
</dbReference>
<sequence length="498" mass="54974">MPLTSIRKKAITCYYWNERTCKYSDNVCTYAHRHTGQIAKKPQFARSTASKSSQRDTQDLISIMGDDGIDNTVTTRAESSECRTLAEAVIKALQTKSDYHGIKTMLSSNTSECVQEALNQGIDGYSVIFEAVKRNDADIIQLLVDNGANPNATEYNSGIPLIAFAILQNAETVVVQTLLSLGANPHSIPQDFWDSTATKLCMKGEDLRAGNRNASPQTLWCSSFHLVSLLKRLDFGLSYHLQVASGPDVPAKEERQIFAALGMKSLLQAPYFLIGQSFAVKRVTEYVKSHLVLPSRGALMLAFVGTPCHGQAELAANRGVSSDDLSMNHLNEVKVVHFDDLDKTGCSNLTTLLDGRAQGTKQDTGNPSVLTNAKTICILSVTDCEKTILDFYKNYLRSNSKNNWRSARWDLLDKALRKDLIRTYGASLTSDIDAIIQFLPYSKLETAALAHRHVNDLRSRLASIHKTLGGALTSKTSSIFTRAVRLKLEGDEERSTRI</sequence>
<dbReference type="Gene3D" id="1.25.40.20">
    <property type="entry name" value="Ankyrin repeat-containing domain"/>
    <property type="match status" value="1"/>
</dbReference>
<proteinExistence type="predicted"/>
<feature type="zinc finger region" description="C3H1-type" evidence="2">
    <location>
        <begin position="7"/>
        <end position="35"/>
    </location>
</feature>
<reference evidence="4 5" key="1">
    <citation type="submission" date="2016-06" db="EMBL/GenBank/DDBJ databases">
        <authorList>
            <person name="Kjaerup R.B."/>
            <person name="Dalgaard T.S."/>
            <person name="Juul-Madsen H.R."/>
        </authorList>
    </citation>
    <scope>NUCLEOTIDE SEQUENCE [LARGE SCALE GENOMIC DNA]</scope>
    <source>
        <strain evidence="4 5">Pb300</strain>
    </source>
</reference>
<dbReference type="PROSITE" id="PS50103">
    <property type="entry name" value="ZF_C3H1"/>
    <property type="match status" value="1"/>
</dbReference>
<organism evidence="4 5">
    <name type="scientific">Paracoccidioides brasiliensis</name>
    <dbReference type="NCBI Taxonomy" id="121759"/>
    <lineage>
        <taxon>Eukaryota</taxon>
        <taxon>Fungi</taxon>
        <taxon>Dikarya</taxon>
        <taxon>Ascomycota</taxon>
        <taxon>Pezizomycotina</taxon>
        <taxon>Eurotiomycetes</taxon>
        <taxon>Eurotiomycetidae</taxon>
        <taxon>Onygenales</taxon>
        <taxon>Ajellomycetaceae</taxon>
        <taxon>Paracoccidioides</taxon>
    </lineage>
</organism>
<dbReference type="SMART" id="SM00248">
    <property type="entry name" value="ANK"/>
    <property type="match status" value="2"/>
</dbReference>
<dbReference type="Pfam" id="PF00023">
    <property type="entry name" value="Ank"/>
    <property type="match status" value="1"/>
</dbReference>